<accession>A0A1G6XKB7</accession>
<keyword evidence="1" id="KW-0472">Membrane</keyword>
<proteinExistence type="predicted"/>
<name>A0A1G6XKB7_9GAMM</name>
<dbReference type="RefSeq" id="WP_176764168.1">
    <property type="nucleotide sequence ID" value="NZ_FNAG01000007.1"/>
</dbReference>
<dbReference type="EMBL" id="FNAG01000007">
    <property type="protein sequence ID" value="SDD78674.1"/>
    <property type="molecule type" value="Genomic_DNA"/>
</dbReference>
<organism evidence="2 3">
    <name type="scientific">Aquimonas voraii</name>
    <dbReference type="NCBI Taxonomy" id="265719"/>
    <lineage>
        <taxon>Bacteria</taxon>
        <taxon>Pseudomonadati</taxon>
        <taxon>Pseudomonadota</taxon>
        <taxon>Gammaproteobacteria</taxon>
        <taxon>Lysobacterales</taxon>
        <taxon>Lysobacteraceae</taxon>
        <taxon>Aquimonas</taxon>
    </lineage>
</organism>
<feature type="transmembrane region" description="Helical" evidence="1">
    <location>
        <begin position="31"/>
        <end position="49"/>
    </location>
</feature>
<dbReference type="AlphaFoldDB" id="A0A1G6XKB7"/>
<evidence type="ECO:0000313" key="3">
    <source>
        <dbReference type="Proteomes" id="UP000199603"/>
    </source>
</evidence>
<protein>
    <submittedName>
        <fullName evidence="2">Uncharacterized protein</fullName>
    </submittedName>
</protein>
<reference evidence="2 3" key="1">
    <citation type="submission" date="2016-10" db="EMBL/GenBank/DDBJ databases">
        <authorList>
            <person name="de Groot N.N."/>
        </authorList>
    </citation>
    <scope>NUCLEOTIDE SEQUENCE [LARGE SCALE GENOMIC DNA]</scope>
    <source>
        <strain evidence="2 3">DSM 16957</strain>
    </source>
</reference>
<keyword evidence="1" id="KW-1133">Transmembrane helix</keyword>
<evidence type="ECO:0000256" key="1">
    <source>
        <dbReference type="SAM" id="Phobius"/>
    </source>
</evidence>
<dbReference type="Proteomes" id="UP000199603">
    <property type="component" value="Unassembled WGS sequence"/>
</dbReference>
<keyword evidence="3" id="KW-1185">Reference proteome</keyword>
<evidence type="ECO:0000313" key="2">
    <source>
        <dbReference type="EMBL" id="SDD78674.1"/>
    </source>
</evidence>
<keyword evidence="1" id="KW-0812">Transmembrane</keyword>
<gene>
    <name evidence="2" type="ORF">SAMN04488509_10734</name>
</gene>
<sequence>MAAFKTLALVVTLTALVLTLAGQPGPAILAGGSLALVGGVALVFGRAFLR</sequence>
<dbReference type="STRING" id="265719.SAMN04488509_10734"/>